<dbReference type="RefSeq" id="WP_303305940.1">
    <property type="nucleotide sequence ID" value="NZ_JAODOP010000004.1"/>
</dbReference>
<dbReference type="Pfam" id="PF16403">
    <property type="entry name" value="Bact_surface_Ig-like"/>
    <property type="match status" value="1"/>
</dbReference>
<evidence type="ECO:0000313" key="5">
    <source>
        <dbReference type="Proteomes" id="UP001337305"/>
    </source>
</evidence>
<keyword evidence="5" id="KW-1185">Reference proteome</keyword>
<dbReference type="NCBIfam" id="TIGR04183">
    <property type="entry name" value="Por_Secre_tail"/>
    <property type="match status" value="1"/>
</dbReference>
<evidence type="ECO:0000256" key="1">
    <source>
        <dbReference type="ARBA" id="ARBA00022729"/>
    </source>
</evidence>
<proteinExistence type="predicted"/>
<dbReference type="Pfam" id="PF18962">
    <property type="entry name" value="Por_Secre_tail"/>
    <property type="match status" value="1"/>
</dbReference>
<feature type="domain" description="Secretion system C-terminal sorting" evidence="3">
    <location>
        <begin position="863"/>
        <end position="929"/>
    </location>
</feature>
<gene>
    <name evidence="4" type="ORF">N1F79_10690</name>
</gene>
<dbReference type="InterPro" id="IPR013783">
    <property type="entry name" value="Ig-like_fold"/>
</dbReference>
<keyword evidence="1" id="KW-0732">Signal</keyword>
<comment type="caution">
    <text evidence="4">The sequence shown here is derived from an EMBL/GenBank/DDBJ whole genome shotgun (WGS) entry which is preliminary data.</text>
</comment>
<organism evidence="4 5">
    <name type="scientific">Flavivirga spongiicola</name>
    <dbReference type="NCBI Taxonomy" id="421621"/>
    <lineage>
        <taxon>Bacteria</taxon>
        <taxon>Pseudomonadati</taxon>
        <taxon>Bacteroidota</taxon>
        <taxon>Flavobacteriia</taxon>
        <taxon>Flavobacteriales</taxon>
        <taxon>Flavobacteriaceae</taxon>
        <taxon>Flavivirga</taxon>
    </lineage>
</organism>
<feature type="domain" description="Pesticidal crystal protein Cry22Aa Ig-like" evidence="2">
    <location>
        <begin position="775"/>
        <end position="847"/>
    </location>
</feature>
<sequence>MIFTRINNSLALFFLIFPMLSIAQIDYFWVGGSGNWTEATTHWATTSGGSTFHSTAPTSADDVFFDANSFSSTGQTVTVDSEGDLSKNMDWTGALHTPTFNINSKKINIAGSLTLIADMTLTGNNINAGTVFTSTTTGNTITSGGHDLGRIWFDGDGGEWSLTQDTQVYEVLITKGVFDTQNFDMTITAGARGVKLYNASPSYVEGIRLGTSQLNIAGGQNVTWDMRNADVCDASQSTIIITGYREGCCGNYFYGGGFAYNIVRFTETSIGPGYWQIDGDNSFNELSFGANAKIIGSNSIGTLTMEPGFNYEFGAGKTQNISTIIGNGNCIKPLEIKSVSSGTPATLSVATGTLDFDYLILSDITAIGGATFNATNTINGGGNTGWNITELIPSNRNLFWIGGSGNWADGNNWSESSGGTAYGCIPTATDNVFFDANSFSSTGQTVTVDKEGDLSKNMDWTGALHAPTFNINSKKINIAGSLTLIADMTLTGNNINLGTVFTSTTTGNTITSGGHDLGRIWFDGDGGEWSLTQNTQVYEVLITKGIFDTQNFDMTITAGARGVKLYNASPSYVEGIRLGTSQLNIAGGQNVTWDMRNADVCDASQSTIIITGYREGCCGNYFYGGGFAYNIVRFTETSIGPGYWQIDGDNSFNELSFGANAKIIGSNSIGTLTMEPGFNYEFGAGKTQNITNIVAPGTIGNVITIKSLTSNALTEIKLAQELCSDYLSIGDIDLHVLSPGIDAGLNGIDLGGNDGNIYFDGLCAFPAIDTTAPVINLLGDNPVSVEVGTTYTDAGATATDNVDGDITSSIIVTGTVDTSIIGEYILSYNVSDNSTNAATEVTRTVNVVGTLSIDESDTNSVYLYPNPVSNRFYINGWKKDMSLSIYDVMGKMIYSGKENQINMNNIISLKGVYFIRVQAKNKSTTFKIIKS</sequence>
<dbReference type="InterPro" id="IPR026444">
    <property type="entry name" value="Secre_tail"/>
</dbReference>
<dbReference type="InterPro" id="IPR032179">
    <property type="entry name" value="Cry22Aa_Ig-like"/>
</dbReference>
<dbReference type="Proteomes" id="UP001337305">
    <property type="component" value="Unassembled WGS sequence"/>
</dbReference>
<dbReference type="EMBL" id="JAODOP010000004">
    <property type="protein sequence ID" value="MEF3833600.1"/>
    <property type="molecule type" value="Genomic_DNA"/>
</dbReference>
<evidence type="ECO:0000313" key="4">
    <source>
        <dbReference type="EMBL" id="MEF3833600.1"/>
    </source>
</evidence>
<protein>
    <submittedName>
        <fullName evidence="4">DUF5011 domain-containing protein</fullName>
    </submittedName>
</protein>
<evidence type="ECO:0000259" key="2">
    <source>
        <dbReference type="Pfam" id="PF16403"/>
    </source>
</evidence>
<evidence type="ECO:0000259" key="3">
    <source>
        <dbReference type="Pfam" id="PF18962"/>
    </source>
</evidence>
<name>A0ABU7XS90_9FLAO</name>
<dbReference type="Gene3D" id="2.60.40.10">
    <property type="entry name" value="Immunoglobulins"/>
    <property type="match status" value="1"/>
</dbReference>
<reference evidence="4 5" key="1">
    <citation type="submission" date="2022-09" db="EMBL/GenBank/DDBJ databases">
        <title>Genome sequencing of Flavivirga sp. MEBiC05379.</title>
        <authorList>
            <person name="Oh H.-M."/>
            <person name="Kwon K.K."/>
            <person name="Park M.J."/>
            <person name="Yang S.-H."/>
        </authorList>
    </citation>
    <scope>NUCLEOTIDE SEQUENCE [LARGE SCALE GENOMIC DNA]</scope>
    <source>
        <strain evidence="4 5">MEBiC05379</strain>
    </source>
</reference>
<accession>A0ABU7XS90</accession>